<dbReference type="AlphaFoldDB" id="A0A6B3NNV9"/>
<dbReference type="EMBL" id="JAAHFQ010001029">
    <property type="protein sequence ID" value="NER32022.1"/>
    <property type="molecule type" value="Genomic_DNA"/>
</dbReference>
<comment type="caution">
    <text evidence="1">The sequence shown here is derived from an EMBL/GenBank/DDBJ whole genome shotgun (WGS) entry which is preliminary data.</text>
</comment>
<protein>
    <submittedName>
        <fullName evidence="1">Uncharacterized protein</fullName>
    </submittedName>
</protein>
<reference evidence="1" key="1">
    <citation type="submission" date="2019-11" db="EMBL/GenBank/DDBJ databases">
        <title>Genomic insights into an expanded diversity of filamentous marine cyanobacteria reveals the extraordinary biosynthetic potential of Moorea and Okeania.</title>
        <authorList>
            <person name="Ferreira Leao T."/>
            <person name="Wang M."/>
            <person name="Moss N."/>
            <person name="Da Silva R."/>
            <person name="Sanders J."/>
            <person name="Nurk S."/>
            <person name="Gurevich A."/>
            <person name="Humphrey G."/>
            <person name="Reher R."/>
            <person name="Zhu Q."/>
            <person name="Belda-Ferre P."/>
            <person name="Glukhov E."/>
            <person name="Rex R."/>
            <person name="Dorrestein P.C."/>
            <person name="Knight R."/>
            <person name="Pevzner P."/>
            <person name="Gerwick W.H."/>
            <person name="Gerwick L."/>
        </authorList>
    </citation>
    <scope>NUCLEOTIDE SEQUENCE</scope>
    <source>
        <strain evidence="1">SIO1C4</strain>
    </source>
</reference>
<accession>A0A6B3NNV9</accession>
<organism evidence="1">
    <name type="scientific">Symploca sp. SIO1C4</name>
    <dbReference type="NCBI Taxonomy" id="2607765"/>
    <lineage>
        <taxon>Bacteria</taxon>
        <taxon>Bacillati</taxon>
        <taxon>Cyanobacteriota</taxon>
        <taxon>Cyanophyceae</taxon>
        <taxon>Coleofasciculales</taxon>
        <taxon>Coleofasciculaceae</taxon>
        <taxon>Symploca</taxon>
    </lineage>
</organism>
<proteinExistence type="predicted"/>
<gene>
    <name evidence="1" type="ORF">F6J89_31560</name>
</gene>
<evidence type="ECO:0000313" key="1">
    <source>
        <dbReference type="EMBL" id="NER32022.1"/>
    </source>
</evidence>
<name>A0A6B3NNV9_9CYAN</name>
<sequence>MTWKQFAGIYTSKEWQFTQEVTGTLFRVKHQISPQDFLTNPNRFRFGHLPHGFHGYIGQGTLETSTPELFQIQRLYPRPQFDLIELRLPIKLNSRRLAVRGQTKYYQSLSWIVYLEVWQGVTIPKGDALSFVLNNGVVYANGEASAFTDTVFEIESTGIGSQDFEVGGFYEIETSRKIGDPFIQRSGVDGLIFTFTSLRRIPDNSIKVYLLAS</sequence>